<dbReference type="EC" id="3.1.3.48" evidence="2"/>
<keyword evidence="3" id="KW-0378">Hydrolase</keyword>
<dbReference type="InterPro" id="IPR000340">
    <property type="entry name" value="Dual-sp_phosphatase_cat-dom"/>
</dbReference>
<dbReference type="HOGENOM" id="CLU_027074_2_2_1"/>
<dbReference type="STRING" id="1215338.A0A059IYM5"/>
<dbReference type="InterPro" id="IPR020422">
    <property type="entry name" value="TYR_PHOSPHATASE_DUAL_dom"/>
</dbReference>
<dbReference type="PANTHER" id="PTHR10159">
    <property type="entry name" value="DUAL SPECIFICITY PROTEIN PHOSPHATASE"/>
    <property type="match status" value="1"/>
</dbReference>
<evidence type="ECO:0000256" key="1">
    <source>
        <dbReference type="ARBA" id="ARBA00008601"/>
    </source>
</evidence>
<dbReference type="InterPro" id="IPR029021">
    <property type="entry name" value="Prot-tyrosine_phosphatase-like"/>
</dbReference>
<dbReference type="GO" id="GO:0008330">
    <property type="term" value="F:protein tyrosine/threonine phosphatase activity"/>
    <property type="evidence" value="ECO:0007669"/>
    <property type="project" value="TreeGrafter"/>
</dbReference>
<dbReference type="PROSITE" id="PS00383">
    <property type="entry name" value="TYR_PHOSPHATASE_1"/>
    <property type="match status" value="1"/>
</dbReference>
<feature type="domain" description="Tyrosine specific protein phosphatases" evidence="6">
    <location>
        <begin position="125"/>
        <end position="191"/>
    </location>
</feature>
<sequence length="255" mass="29694">MVLYDVRPPSEIEPGLYVADVLNTYQEFILRDNHISGVVSLVGNGCSLWQRQKFKRHVKHHLWIRCDDTETQDLIKHMNVFCDFLDEVYATPRNSTASPVDSEYKGNFESNWLPDFTPDGYHRTDVNLQLVHRKFERQGGHEGHQAILDDNVVLVHCERGISRSPTMVIAYLMRKYGKSRDAVLAEVKEKRKIRPNSGFMDQLKVWEQVEYQPWEDKEKTIPKAPYKAYLERRAVLLKEKGLTGDELPGMQTLDF</sequence>
<dbReference type="GO" id="GO:0017017">
    <property type="term" value="F:MAP kinase tyrosine/serine/threonine phosphatase activity"/>
    <property type="evidence" value="ECO:0007669"/>
    <property type="project" value="TreeGrafter"/>
</dbReference>
<gene>
    <name evidence="7" type="ORF">H109_07381</name>
</gene>
<proteinExistence type="inferred from homology"/>
<evidence type="ECO:0000313" key="8">
    <source>
        <dbReference type="Proteomes" id="UP000024533"/>
    </source>
</evidence>
<organism evidence="7 8">
    <name type="scientific">Trichophyton interdigitale (strain MR816)</name>
    <dbReference type="NCBI Taxonomy" id="1215338"/>
    <lineage>
        <taxon>Eukaryota</taxon>
        <taxon>Fungi</taxon>
        <taxon>Dikarya</taxon>
        <taxon>Ascomycota</taxon>
        <taxon>Pezizomycotina</taxon>
        <taxon>Eurotiomycetes</taxon>
        <taxon>Eurotiomycetidae</taxon>
        <taxon>Onygenales</taxon>
        <taxon>Arthrodermataceae</taxon>
        <taxon>Trichophyton</taxon>
    </lineage>
</organism>
<evidence type="ECO:0000256" key="4">
    <source>
        <dbReference type="ARBA" id="ARBA00022912"/>
    </source>
</evidence>
<evidence type="ECO:0000313" key="7">
    <source>
        <dbReference type="EMBL" id="KDB20701.1"/>
    </source>
</evidence>
<dbReference type="PROSITE" id="PS50056">
    <property type="entry name" value="TYR_PHOSPHATASE_2"/>
    <property type="match status" value="1"/>
</dbReference>
<dbReference type="PROSITE" id="PS50054">
    <property type="entry name" value="TYR_PHOSPHATASE_DUAL"/>
    <property type="match status" value="1"/>
</dbReference>
<evidence type="ECO:0000256" key="3">
    <source>
        <dbReference type="ARBA" id="ARBA00022801"/>
    </source>
</evidence>
<dbReference type="InterPro" id="IPR000387">
    <property type="entry name" value="Tyr_Pase_dom"/>
</dbReference>
<dbReference type="SUPFAM" id="SSF52799">
    <property type="entry name" value="(Phosphotyrosine protein) phosphatases II"/>
    <property type="match status" value="1"/>
</dbReference>
<name>A0A059IYM5_TRIIM</name>
<evidence type="ECO:0000259" key="6">
    <source>
        <dbReference type="PROSITE" id="PS50056"/>
    </source>
</evidence>
<comment type="caution">
    <text evidence="7">The sequence shown here is derived from an EMBL/GenBank/DDBJ whole genome shotgun (WGS) entry which is preliminary data.</text>
</comment>
<dbReference type="InterPro" id="IPR016130">
    <property type="entry name" value="Tyr_Pase_AS"/>
</dbReference>
<dbReference type="Proteomes" id="UP000024533">
    <property type="component" value="Unassembled WGS sequence"/>
</dbReference>
<dbReference type="GO" id="GO:0005737">
    <property type="term" value="C:cytoplasm"/>
    <property type="evidence" value="ECO:0007669"/>
    <property type="project" value="TreeGrafter"/>
</dbReference>
<dbReference type="GO" id="GO:0043409">
    <property type="term" value="P:negative regulation of MAPK cascade"/>
    <property type="evidence" value="ECO:0007669"/>
    <property type="project" value="TreeGrafter"/>
</dbReference>
<accession>A0A059IYM5</accession>
<feature type="domain" description="Tyrosine-protein phosphatase" evidence="5">
    <location>
        <begin position="8"/>
        <end position="212"/>
    </location>
</feature>
<protein>
    <recommendedName>
        <fullName evidence="2">protein-tyrosine-phosphatase</fullName>
        <ecNumber evidence="2">3.1.3.48</ecNumber>
    </recommendedName>
</protein>
<dbReference type="PANTHER" id="PTHR10159:SF519">
    <property type="entry name" value="DUAL SPECIFICITY PROTEIN PHOSPHATASE MPK3"/>
    <property type="match status" value="1"/>
</dbReference>
<dbReference type="SMART" id="SM00195">
    <property type="entry name" value="DSPc"/>
    <property type="match status" value="1"/>
</dbReference>
<reference evidence="7 8" key="1">
    <citation type="submission" date="2014-02" db="EMBL/GenBank/DDBJ databases">
        <title>The Genome Sequence of Trichophyton interdigitale MR816.</title>
        <authorList>
            <consortium name="The Broad Institute Genomics Platform"/>
            <person name="Cuomo C.A."/>
            <person name="White T.C."/>
            <person name="Graser Y."/>
            <person name="Martinez-Rossi N."/>
            <person name="Heitman J."/>
            <person name="Young S.K."/>
            <person name="Zeng Q."/>
            <person name="Gargeya S."/>
            <person name="Abouelleil A."/>
            <person name="Alvarado L."/>
            <person name="Chapman S.B."/>
            <person name="Gainer-Dewar J."/>
            <person name="Goldberg J."/>
            <person name="Griggs A."/>
            <person name="Gujja S."/>
            <person name="Hansen M."/>
            <person name="Howarth C."/>
            <person name="Imamovic A."/>
            <person name="Larimer J."/>
            <person name="Martinez D."/>
            <person name="Murphy C."/>
            <person name="Pearson M.D."/>
            <person name="Persinoti G."/>
            <person name="Poon T."/>
            <person name="Priest M."/>
            <person name="Roberts A.D."/>
            <person name="Saif S."/>
            <person name="Shea T.D."/>
            <person name="Sykes S.N."/>
            <person name="Wortman J."/>
            <person name="Nusbaum C."/>
            <person name="Birren B."/>
        </authorList>
    </citation>
    <scope>NUCLEOTIDE SEQUENCE [LARGE SCALE GENOMIC DNA]</scope>
    <source>
        <strain evidence="7 8">MR816</strain>
    </source>
</reference>
<dbReference type="EMBL" id="AOKY01000720">
    <property type="protein sequence ID" value="KDB20701.1"/>
    <property type="molecule type" value="Genomic_DNA"/>
</dbReference>
<comment type="similarity">
    <text evidence="1">Belongs to the protein-tyrosine phosphatase family. Non-receptor class dual specificity subfamily.</text>
</comment>
<evidence type="ECO:0000256" key="2">
    <source>
        <dbReference type="ARBA" id="ARBA00013064"/>
    </source>
</evidence>
<dbReference type="CDD" id="cd14498">
    <property type="entry name" value="DSP"/>
    <property type="match status" value="1"/>
</dbReference>
<keyword evidence="8" id="KW-1185">Reference proteome</keyword>
<dbReference type="OMA" id="WIRCDDT"/>
<dbReference type="AlphaFoldDB" id="A0A059IYM5"/>
<dbReference type="Pfam" id="PF00782">
    <property type="entry name" value="DSPc"/>
    <property type="match status" value="1"/>
</dbReference>
<dbReference type="OrthoDB" id="10252009at2759"/>
<dbReference type="GO" id="GO:0033550">
    <property type="term" value="F:MAP kinase tyrosine phosphatase activity"/>
    <property type="evidence" value="ECO:0007669"/>
    <property type="project" value="TreeGrafter"/>
</dbReference>
<keyword evidence="4" id="KW-0904">Protein phosphatase</keyword>
<dbReference type="Gene3D" id="3.90.190.10">
    <property type="entry name" value="Protein tyrosine phosphatase superfamily"/>
    <property type="match status" value="1"/>
</dbReference>
<evidence type="ECO:0000259" key="5">
    <source>
        <dbReference type="PROSITE" id="PS50054"/>
    </source>
</evidence>